<organism evidence="8 9">
    <name type="scientific">Nitrospirillum amazonense</name>
    <dbReference type="NCBI Taxonomy" id="28077"/>
    <lineage>
        <taxon>Bacteria</taxon>
        <taxon>Pseudomonadati</taxon>
        <taxon>Pseudomonadota</taxon>
        <taxon>Alphaproteobacteria</taxon>
        <taxon>Rhodospirillales</taxon>
        <taxon>Azospirillaceae</taxon>
        <taxon>Nitrospirillum</taxon>
    </lineage>
</organism>
<evidence type="ECO:0000313" key="8">
    <source>
        <dbReference type="EMBL" id="TWB48171.1"/>
    </source>
</evidence>
<comment type="similarity">
    <text evidence="6">Belongs to the glycosyl hydrolase 74 family.</text>
</comment>
<evidence type="ECO:0000256" key="4">
    <source>
        <dbReference type="ARBA" id="ARBA00023295"/>
    </source>
</evidence>
<dbReference type="AlphaFoldDB" id="A0A560HQE0"/>
<keyword evidence="3" id="KW-0119">Carbohydrate metabolism</keyword>
<dbReference type="PANTHER" id="PTHR43739:SF2">
    <property type="entry name" value="OLIGOXYLOGLUCAN-REDUCING END-SPECIFIC XYLOGLUCANASE-RELATED"/>
    <property type="match status" value="1"/>
</dbReference>
<accession>A0A560HQE0</accession>
<dbReference type="CDD" id="cd15482">
    <property type="entry name" value="Sialidase_non-viral"/>
    <property type="match status" value="1"/>
</dbReference>
<feature type="chain" id="PRO_5022168356" description="BNR/Asp-box repeat protein" evidence="7">
    <location>
        <begin position="25"/>
        <end position="803"/>
    </location>
</feature>
<evidence type="ECO:0000256" key="5">
    <source>
        <dbReference type="ARBA" id="ARBA00023326"/>
    </source>
</evidence>
<dbReference type="GO" id="GO:0010411">
    <property type="term" value="P:xyloglucan metabolic process"/>
    <property type="evidence" value="ECO:0007669"/>
    <property type="project" value="TreeGrafter"/>
</dbReference>
<evidence type="ECO:0000256" key="2">
    <source>
        <dbReference type="ARBA" id="ARBA00022801"/>
    </source>
</evidence>
<evidence type="ECO:0000256" key="3">
    <source>
        <dbReference type="ARBA" id="ARBA00023277"/>
    </source>
</evidence>
<evidence type="ECO:0000256" key="6">
    <source>
        <dbReference type="ARBA" id="ARBA00037986"/>
    </source>
</evidence>
<dbReference type="Gene3D" id="2.130.10.10">
    <property type="entry name" value="YVTN repeat-like/Quinoprotein amine dehydrogenase"/>
    <property type="match status" value="2"/>
</dbReference>
<dbReference type="GO" id="GO:0000272">
    <property type="term" value="P:polysaccharide catabolic process"/>
    <property type="evidence" value="ECO:0007669"/>
    <property type="project" value="UniProtKB-KW"/>
</dbReference>
<evidence type="ECO:0008006" key="10">
    <source>
        <dbReference type="Google" id="ProtNLM"/>
    </source>
</evidence>
<dbReference type="InterPro" id="IPR015943">
    <property type="entry name" value="WD40/YVTN_repeat-like_dom_sf"/>
</dbReference>
<keyword evidence="5" id="KW-0624">Polysaccharide degradation</keyword>
<evidence type="ECO:0000256" key="1">
    <source>
        <dbReference type="ARBA" id="ARBA00022729"/>
    </source>
</evidence>
<protein>
    <recommendedName>
        <fullName evidence="10">BNR/Asp-box repeat protein</fullName>
    </recommendedName>
</protein>
<keyword evidence="2" id="KW-0378">Hydrolase</keyword>
<sequence>MTGNSHSARARRLLLATVAVLALAGCQTDGGHTDGGHKAPLAAATPSAPQGPALMGQAPYQWKNVQIVGGGFVDGIVFHPTVPGLRYARTDMGGAYRWDEGAKRWIPLLDWVSYADTNLMGVESIALDPHNPDRVYMALGTYTNPLAPTGAIVRSDDRGRTFHRVDVPIKFGGNENGRGNGERLAVDPNDPDTLYLGTRHDGLWVSHDGAATWNRVASFPDVMEDLSKEVAAGVSPWARGGSGLVFVIFDPRSATKDGKGSRTIYVGASLKGRDNLFRSTDGGRTWAPVPGQPTANRPTRAVLAADGTLYVSYGSSPGPTRMTDGAVWKLDTRRGRWTDITPEKPDAAKGAAFGYAAVAVDAHNPKVVIASSFDRHRQPGSYPGLGEDIFRSLDGGKTWHGVFGGPRGDGKNGGVYDYSLAPYVRPTPIHWLFDIEIDPANPDHAMFTTGYGGWETFDLTAVDKGQPSHWQVMSTGIEETVGMAFNSPVQGAPLISAIGDYGGFVHWDLDKPAPEGAASSPLFGNTDSVVSAPLNPGVVVRVGIHDERYPAPNIGYSLDGGRGWKPVGMPVPEAKRGKVAVSADGATWVWTPQGAKEGLVSGAFVTTDHGATWTSAQGLPDGVRVIGDAVDSNTFYALSLFDGKLYVSTDRAAHFQARPFTLPNGLPTPAAVRNGRGDPRGGQDALYATPGRKGDLWIAAFDGLYHGTADGGAYTRLPGVEELHAFGFGKAAPGADIAALYLVGTIDRQRGIFRSDDAGRHWVRVNDDQHQWGLILQVSGDPKRYGRVYVGTHGRGIVYGDPQ</sequence>
<evidence type="ECO:0000313" key="9">
    <source>
        <dbReference type="Proteomes" id="UP000318050"/>
    </source>
</evidence>
<dbReference type="Proteomes" id="UP000318050">
    <property type="component" value="Unassembled WGS sequence"/>
</dbReference>
<dbReference type="SUPFAM" id="SSF110296">
    <property type="entry name" value="Oligoxyloglucan reducing end-specific cellobiohydrolase"/>
    <property type="match status" value="2"/>
</dbReference>
<proteinExistence type="inferred from homology"/>
<reference evidence="8 9" key="1">
    <citation type="submission" date="2019-06" db="EMBL/GenBank/DDBJ databases">
        <title>Genomic Encyclopedia of Type Strains, Phase IV (KMG-V): Genome sequencing to study the core and pangenomes of soil and plant-associated prokaryotes.</title>
        <authorList>
            <person name="Whitman W."/>
        </authorList>
    </citation>
    <scope>NUCLEOTIDE SEQUENCE [LARGE SCALE GENOMIC DNA]</scope>
    <source>
        <strain evidence="8 9">BR 11140</strain>
    </source>
</reference>
<name>A0A560HQE0_9PROT</name>
<dbReference type="GO" id="GO:0016798">
    <property type="term" value="F:hydrolase activity, acting on glycosyl bonds"/>
    <property type="evidence" value="ECO:0007669"/>
    <property type="project" value="UniProtKB-KW"/>
</dbReference>
<keyword evidence="4" id="KW-0326">Glycosidase</keyword>
<dbReference type="InterPro" id="IPR052025">
    <property type="entry name" value="Xyloglucanase_GH74"/>
</dbReference>
<dbReference type="PANTHER" id="PTHR43739">
    <property type="entry name" value="XYLOGLUCANASE (EUROFUNG)"/>
    <property type="match status" value="1"/>
</dbReference>
<evidence type="ECO:0000256" key="7">
    <source>
        <dbReference type="SAM" id="SignalP"/>
    </source>
</evidence>
<gene>
    <name evidence="8" type="ORF">FBZ92_13122</name>
</gene>
<comment type="caution">
    <text evidence="8">The sequence shown here is derived from an EMBL/GenBank/DDBJ whole genome shotgun (WGS) entry which is preliminary data.</text>
</comment>
<dbReference type="EMBL" id="VITT01000031">
    <property type="protein sequence ID" value="TWB48171.1"/>
    <property type="molecule type" value="Genomic_DNA"/>
</dbReference>
<feature type="signal peptide" evidence="7">
    <location>
        <begin position="1"/>
        <end position="24"/>
    </location>
</feature>
<keyword evidence="1 7" id="KW-0732">Signal</keyword>